<protein>
    <submittedName>
        <fullName evidence="1">Uncharacterized protein</fullName>
    </submittedName>
</protein>
<comment type="caution">
    <text evidence="1">The sequence shown here is derived from an EMBL/GenBank/DDBJ whole genome shotgun (WGS) entry which is preliminary data.</text>
</comment>
<keyword evidence="2" id="KW-1185">Reference proteome</keyword>
<sequence>MINVSFSLFVRFPLPPTGRWFVYISPFHPFLSCSCLPIHVRLCFLCVFIISHFTMNSCACEPSPVHHELSVYGSWFSTNAP</sequence>
<proteinExistence type="predicted"/>
<reference evidence="1 2" key="1">
    <citation type="submission" date="2016-07" db="EMBL/GenBank/DDBJ databases">
        <title>Pervasive Adenine N6-methylation of Active Genes in Fungi.</title>
        <authorList>
            <consortium name="DOE Joint Genome Institute"/>
            <person name="Mondo S.J."/>
            <person name="Dannebaum R.O."/>
            <person name="Kuo R.C."/>
            <person name="Labutti K."/>
            <person name="Haridas S."/>
            <person name="Kuo A."/>
            <person name="Salamov A."/>
            <person name="Ahrendt S.R."/>
            <person name="Lipzen A."/>
            <person name="Sullivan W."/>
            <person name="Andreopoulos W.B."/>
            <person name="Clum A."/>
            <person name="Lindquist E."/>
            <person name="Daum C."/>
            <person name="Ramamoorthy G.K."/>
            <person name="Gryganskyi A."/>
            <person name="Culley D."/>
            <person name="Magnuson J.K."/>
            <person name="James T.Y."/>
            <person name="O'Malley M.A."/>
            <person name="Stajich J.E."/>
            <person name="Spatafora J.W."/>
            <person name="Visel A."/>
            <person name="Grigoriev I.V."/>
        </authorList>
    </citation>
    <scope>NUCLEOTIDE SEQUENCE [LARGE SCALE GENOMIC DNA]</scope>
    <source>
        <strain evidence="1 2">PL171</strain>
    </source>
</reference>
<dbReference type="Proteomes" id="UP000193411">
    <property type="component" value="Unassembled WGS sequence"/>
</dbReference>
<evidence type="ECO:0000313" key="2">
    <source>
        <dbReference type="Proteomes" id="UP000193411"/>
    </source>
</evidence>
<dbReference type="AlphaFoldDB" id="A0A1Y2HR70"/>
<dbReference type="EMBL" id="MCFL01000021">
    <property type="protein sequence ID" value="ORZ35622.1"/>
    <property type="molecule type" value="Genomic_DNA"/>
</dbReference>
<gene>
    <name evidence="1" type="ORF">BCR44DRAFT_1433868</name>
</gene>
<accession>A0A1Y2HR70</accession>
<name>A0A1Y2HR70_9FUNG</name>
<organism evidence="1 2">
    <name type="scientific">Catenaria anguillulae PL171</name>
    <dbReference type="NCBI Taxonomy" id="765915"/>
    <lineage>
        <taxon>Eukaryota</taxon>
        <taxon>Fungi</taxon>
        <taxon>Fungi incertae sedis</taxon>
        <taxon>Blastocladiomycota</taxon>
        <taxon>Blastocladiomycetes</taxon>
        <taxon>Blastocladiales</taxon>
        <taxon>Catenariaceae</taxon>
        <taxon>Catenaria</taxon>
    </lineage>
</organism>
<evidence type="ECO:0000313" key="1">
    <source>
        <dbReference type="EMBL" id="ORZ35622.1"/>
    </source>
</evidence>